<dbReference type="OrthoDB" id="198456at2"/>
<accession>A0A017SV16</accession>
<keyword evidence="5" id="KW-0131">Cell cycle</keyword>
<dbReference type="EMBL" id="ASRX01000097">
    <property type="protein sequence ID" value="EYF00824.1"/>
    <property type="molecule type" value="Genomic_DNA"/>
</dbReference>
<dbReference type="Proteomes" id="UP000019678">
    <property type="component" value="Unassembled WGS sequence"/>
</dbReference>
<feature type="transmembrane region" description="Helical" evidence="2">
    <location>
        <begin position="335"/>
        <end position="355"/>
    </location>
</feature>
<feature type="region of interest" description="Disordered" evidence="1">
    <location>
        <begin position="413"/>
        <end position="456"/>
    </location>
</feature>
<feature type="compositionally biased region" description="Low complexity" evidence="1">
    <location>
        <begin position="369"/>
        <end position="378"/>
    </location>
</feature>
<dbReference type="Pfam" id="PF13717">
    <property type="entry name" value="Zn_ribbon_4"/>
    <property type="match status" value="1"/>
</dbReference>
<organism evidence="5 6">
    <name type="scientific">Chondromyces apiculatus DSM 436</name>
    <dbReference type="NCBI Taxonomy" id="1192034"/>
    <lineage>
        <taxon>Bacteria</taxon>
        <taxon>Pseudomonadati</taxon>
        <taxon>Myxococcota</taxon>
        <taxon>Polyangia</taxon>
        <taxon>Polyangiales</taxon>
        <taxon>Polyangiaceae</taxon>
        <taxon>Chondromyces</taxon>
    </lineage>
</organism>
<dbReference type="AlphaFoldDB" id="A0A017SV16"/>
<name>A0A017SV16_9BACT</name>
<dbReference type="GO" id="GO:0051301">
    <property type="term" value="P:cell division"/>
    <property type="evidence" value="ECO:0007669"/>
    <property type="project" value="UniProtKB-KW"/>
</dbReference>
<feature type="domain" description="Zinc finger/thioredoxin putative" evidence="3">
    <location>
        <begin position="1"/>
        <end position="35"/>
    </location>
</feature>
<dbReference type="NCBIfam" id="TIGR02098">
    <property type="entry name" value="MJ0042_CXXC"/>
    <property type="match status" value="1"/>
</dbReference>
<evidence type="ECO:0000313" key="5">
    <source>
        <dbReference type="EMBL" id="EYF00824.1"/>
    </source>
</evidence>
<evidence type="ECO:0000313" key="6">
    <source>
        <dbReference type="Proteomes" id="UP000019678"/>
    </source>
</evidence>
<dbReference type="RefSeq" id="WP_044250422.1">
    <property type="nucleotide sequence ID" value="NZ_ASRX01000097.1"/>
</dbReference>
<keyword evidence="2" id="KW-1133">Transmembrane helix</keyword>
<feature type="region of interest" description="Disordered" evidence="1">
    <location>
        <begin position="357"/>
        <end position="395"/>
    </location>
</feature>
<gene>
    <name evidence="5" type="ORF">CAP_8985</name>
</gene>
<feature type="compositionally biased region" description="Low complexity" evidence="1">
    <location>
        <begin position="175"/>
        <end position="190"/>
    </location>
</feature>
<evidence type="ECO:0000259" key="3">
    <source>
        <dbReference type="Pfam" id="PF13717"/>
    </source>
</evidence>
<dbReference type="InterPro" id="IPR025640">
    <property type="entry name" value="GYF_2"/>
</dbReference>
<evidence type="ECO:0000256" key="1">
    <source>
        <dbReference type="SAM" id="MobiDB-lite"/>
    </source>
</evidence>
<keyword evidence="2" id="KW-0472">Membrane</keyword>
<keyword evidence="5" id="KW-0132">Cell division</keyword>
<proteinExistence type="predicted"/>
<reference evidence="5 6" key="1">
    <citation type="submission" date="2013-05" db="EMBL/GenBank/DDBJ databases">
        <title>Genome assembly of Chondromyces apiculatus DSM 436.</title>
        <authorList>
            <person name="Sharma G."/>
            <person name="Khatri I."/>
            <person name="Kaur C."/>
            <person name="Mayilraj S."/>
            <person name="Subramanian S."/>
        </authorList>
    </citation>
    <scope>NUCLEOTIDE SEQUENCE [LARGE SCALE GENOMIC DNA]</scope>
    <source>
        <strain evidence="5 6">DSM 436</strain>
    </source>
</reference>
<keyword evidence="2" id="KW-0812">Transmembrane</keyword>
<dbReference type="Pfam" id="PF14237">
    <property type="entry name" value="GYF_2"/>
    <property type="match status" value="1"/>
</dbReference>
<feature type="compositionally biased region" description="Low complexity" evidence="1">
    <location>
        <begin position="434"/>
        <end position="454"/>
    </location>
</feature>
<evidence type="ECO:0000259" key="4">
    <source>
        <dbReference type="Pfam" id="PF14237"/>
    </source>
</evidence>
<feature type="domain" description="GYF" evidence="4">
    <location>
        <begin position="78"/>
        <end position="112"/>
    </location>
</feature>
<comment type="caution">
    <text evidence="5">The sequence shown here is derived from an EMBL/GenBank/DDBJ whole genome shotgun (WGS) entry which is preliminary data.</text>
</comment>
<sequence length="477" mass="45674">MKITCQSCQSKYTVSDEKVQGKTVKIKCRKCGATILVNSSGAVAAPGGVADPVSAAGVSGDAATYMVNVGDGDQRSLSLGELVSLYQSGGITAETYVWAEGMADWQPLGQVESIVAALNGGAAAAPEAYGAVPAQAPVAQQGAVGGYGAAPAAAAAQPVYGAAQPQGYGAGQPQGYGAAAASEPVASAPRAARRDQARPSNDLFGAGGRESQRPSDDVATSAPLFSGGGGPGGAGGGAGRREENSVLFSLTALTSKSSTAAPTAPTAKTTARGDDSGLIDLKALASGAPAPAPAAALVPDDGGLFQLSAPIGAPASAAPSVAPIADLPPKNRGPLFVGIGVAVAGVAIAIAFFAAKGDDPQPQPTASDTPAVTQTTAPAAPPPSEPIPTAVDPGATAAASASASASAVAAAKAPTGGSRPAGGGTVKSSGGGSTTKSGSGAAPAATATTKAPAARGNCGCRADDLMCNMQCSAKGKK</sequence>
<feature type="region of interest" description="Disordered" evidence="1">
    <location>
        <begin position="173"/>
        <end position="241"/>
    </location>
</feature>
<feature type="compositionally biased region" description="Gly residues" evidence="1">
    <location>
        <begin position="226"/>
        <end position="238"/>
    </location>
</feature>
<keyword evidence="6" id="KW-1185">Reference proteome</keyword>
<feature type="compositionally biased region" description="Gly residues" evidence="1">
    <location>
        <begin position="419"/>
        <end position="433"/>
    </location>
</feature>
<evidence type="ECO:0000256" key="2">
    <source>
        <dbReference type="SAM" id="Phobius"/>
    </source>
</evidence>
<protein>
    <submittedName>
        <fullName evidence="5">Cell division protein FtsK</fullName>
    </submittedName>
</protein>
<dbReference type="InterPro" id="IPR011723">
    <property type="entry name" value="Znf/thioredoxin_put"/>
</dbReference>